<proteinExistence type="predicted"/>
<dbReference type="Proteomes" id="UP001162031">
    <property type="component" value="Unassembled WGS sequence"/>
</dbReference>
<dbReference type="AlphaFoldDB" id="A0AAV0ULD1"/>
<name>A0AAV0ULD1_HYABA</name>
<evidence type="ECO:0000256" key="1">
    <source>
        <dbReference type="SAM" id="MobiDB-lite"/>
    </source>
</evidence>
<gene>
    <name evidence="2" type="ORF">HBR001_LOCUS7012</name>
</gene>
<protein>
    <recommendedName>
        <fullName evidence="4">RxLR effector candidate protein</fullName>
    </recommendedName>
</protein>
<evidence type="ECO:0008006" key="4">
    <source>
        <dbReference type="Google" id="ProtNLM"/>
    </source>
</evidence>
<evidence type="ECO:0000313" key="2">
    <source>
        <dbReference type="EMBL" id="CAI5737003.1"/>
    </source>
</evidence>
<feature type="region of interest" description="Disordered" evidence="1">
    <location>
        <begin position="65"/>
        <end position="87"/>
    </location>
</feature>
<dbReference type="EMBL" id="CANTFL010001332">
    <property type="protein sequence ID" value="CAI5737003.1"/>
    <property type="molecule type" value="Genomic_DNA"/>
</dbReference>
<comment type="caution">
    <text evidence="2">The sequence shown here is derived from an EMBL/GenBank/DDBJ whole genome shotgun (WGS) entry which is preliminary data.</text>
</comment>
<organism evidence="2 3">
    <name type="scientific">Hyaloperonospora brassicae</name>
    <name type="common">Brassica downy mildew</name>
    <name type="synonym">Peronospora brassicae</name>
    <dbReference type="NCBI Taxonomy" id="162125"/>
    <lineage>
        <taxon>Eukaryota</taxon>
        <taxon>Sar</taxon>
        <taxon>Stramenopiles</taxon>
        <taxon>Oomycota</taxon>
        <taxon>Peronosporomycetes</taxon>
        <taxon>Peronosporales</taxon>
        <taxon>Peronosporaceae</taxon>
        <taxon>Hyaloperonospora</taxon>
    </lineage>
</organism>
<accession>A0AAV0ULD1</accession>
<reference evidence="2" key="1">
    <citation type="submission" date="2022-12" db="EMBL/GenBank/DDBJ databases">
        <authorList>
            <person name="Webb A."/>
        </authorList>
    </citation>
    <scope>NUCLEOTIDE SEQUENCE</scope>
    <source>
        <strain evidence="2">Hp1</strain>
    </source>
</reference>
<evidence type="ECO:0000313" key="3">
    <source>
        <dbReference type="Proteomes" id="UP001162031"/>
    </source>
</evidence>
<sequence>MQQLMTASAVACRAGSWQELRSRGALGAGVDFRGGKVGGGGVFRAIGKMTPNVHSTAQVELGDEARATERGGEAETGRTTGNFSHSRRTRALVARQKTCRLGIDWRLGAKGSAFLCWVHAIESFFCAQ</sequence>
<feature type="compositionally biased region" description="Basic and acidic residues" evidence="1">
    <location>
        <begin position="65"/>
        <end position="76"/>
    </location>
</feature>
<keyword evidence="3" id="KW-1185">Reference proteome</keyword>